<evidence type="ECO:0000256" key="3">
    <source>
        <dbReference type="ARBA" id="ARBA00022475"/>
    </source>
</evidence>
<feature type="transmembrane region" description="Helical" evidence="7">
    <location>
        <begin position="63"/>
        <end position="85"/>
    </location>
</feature>
<dbReference type="EMBL" id="JBJYXY010000001">
    <property type="protein sequence ID" value="MFN2976605.1"/>
    <property type="molecule type" value="Genomic_DNA"/>
</dbReference>
<name>A0ABW9KPK3_9BACT</name>
<accession>A0ABW9KPK3</accession>
<evidence type="ECO:0000256" key="1">
    <source>
        <dbReference type="ARBA" id="ARBA00004651"/>
    </source>
</evidence>
<keyword evidence="6 7" id="KW-0472">Membrane</keyword>
<evidence type="ECO:0000256" key="7">
    <source>
        <dbReference type="SAM" id="Phobius"/>
    </source>
</evidence>
<evidence type="ECO:0000256" key="2">
    <source>
        <dbReference type="ARBA" id="ARBA00006448"/>
    </source>
</evidence>
<dbReference type="InterPro" id="IPR023090">
    <property type="entry name" value="UPF0702_alpha/beta_dom_sf"/>
</dbReference>
<evidence type="ECO:0000256" key="6">
    <source>
        <dbReference type="ARBA" id="ARBA00023136"/>
    </source>
</evidence>
<organism evidence="9 10">
    <name type="scientific">Terriglobus aquaticus</name>
    <dbReference type="NCBI Taxonomy" id="940139"/>
    <lineage>
        <taxon>Bacteria</taxon>
        <taxon>Pseudomonadati</taxon>
        <taxon>Acidobacteriota</taxon>
        <taxon>Terriglobia</taxon>
        <taxon>Terriglobales</taxon>
        <taxon>Acidobacteriaceae</taxon>
        <taxon>Terriglobus</taxon>
    </lineage>
</organism>
<dbReference type="RefSeq" id="WP_344688331.1">
    <property type="nucleotide sequence ID" value="NZ_BAABBH010000001.1"/>
</dbReference>
<protein>
    <submittedName>
        <fullName evidence="9">DUF421 domain-containing protein</fullName>
    </submittedName>
</protein>
<evidence type="ECO:0000313" key="10">
    <source>
        <dbReference type="Proteomes" id="UP001634747"/>
    </source>
</evidence>
<keyword evidence="5 7" id="KW-1133">Transmembrane helix</keyword>
<proteinExistence type="inferred from homology"/>
<dbReference type="PANTHER" id="PTHR34582:SF6">
    <property type="entry name" value="UPF0702 TRANSMEMBRANE PROTEIN YCAP"/>
    <property type="match status" value="1"/>
</dbReference>
<dbReference type="Gene3D" id="3.30.240.20">
    <property type="entry name" value="bsu07140 like domains"/>
    <property type="match status" value="1"/>
</dbReference>
<evidence type="ECO:0000259" key="8">
    <source>
        <dbReference type="Pfam" id="PF04239"/>
    </source>
</evidence>
<dbReference type="InterPro" id="IPR007353">
    <property type="entry name" value="DUF421"/>
</dbReference>
<evidence type="ECO:0000256" key="5">
    <source>
        <dbReference type="ARBA" id="ARBA00022989"/>
    </source>
</evidence>
<keyword evidence="10" id="KW-1185">Reference proteome</keyword>
<reference evidence="9 10" key="1">
    <citation type="submission" date="2024-12" db="EMBL/GenBank/DDBJ databases">
        <authorList>
            <person name="Lee Y."/>
        </authorList>
    </citation>
    <scope>NUCLEOTIDE SEQUENCE [LARGE SCALE GENOMIC DNA]</scope>
    <source>
        <strain evidence="9 10">03SUJ4</strain>
    </source>
</reference>
<comment type="subcellular location">
    <subcellularLocation>
        <location evidence="1">Cell membrane</location>
        <topology evidence="1">Multi-pass membrane protein</topology>
    </subcellularLocation>
</comment>
<evidence type="ECO:0000256" key="4">
    <source>
        <dbReference type="ARBA" id="ARBA00022692"/>
    </source>
</evidence>
<comment type="caution">
    <text evidence="9">The sequence shown here is derived from an EMBL/GenBank/DDBJ whole genome shotgun (WGS) entry which is preliminary data.</text>
</comment>
<dbReference type="PANTHER" id="PTHR34582">
    <property type="entry name" value="UPF0702 TRANSMEMBRANE PROTEIN YCAP"/>
    <property type="match status" value="1"/>
</dbReference>
<keyword evidence="4 7" id="KW-0812">Transmembrane</keyword>
<comment type="similarity">
    <text evidence="2">Belongs to the UPF0702 family.</text>
</comment>
<sequence length="193" mass="21701">MFHVPLPLLEKILRPILVYLALILLLRLFGKRELAQLNPFDLVLLLMLSNTVQNAIIGDDNSLSGGIVGAVALLLTNFLLNRLLFHFPKLDRALQGEQTVLVRDGAVDAKAMKQEMLTREELIQVIHRQNITGLADVRLCVLEPNGTFYVESTPDSVPRLRHEELMKRLDAMQRELSELRSNGPSRDSDQATA</sequence>
<dbReference type="Proteomes" id="UP001634747">
    <property type="component" value="Unassembled WGS sequence"/>
</dbReference>
<feature type="transmembrane region" description="Helical" evidence="7">
    <location>
        <begin position="12"/>
        <end position="30"/>
    </location>
</feature>
<keyword evidence="3" id="KW-1003">Cell membrane</keyword>
<evidence type="ECO:0000313" key="9">
    <source>
        <dbReference type="EMBL" id="MFN2976605.1"/>
    </source>
</evidence>
<feature type="domain" description="YetF C-terminal" evidence="8">
    <location>
        <begin position="86"/>
        <end position="155"/>
    </location>
</feature>
<dbReference type="Pfam" id="PF04239">
    <property type="entry name" value="DUF421"/>
    <property type="match status" value="1"/>
</dbReference>
<gene>
    <name evidence="9" type="ORF">ACK2TP_12595</name>
</gene>